<dbReference type="InterPro" id="IPR051095">
    <property type="entry name" value="Dros_DevTransReg"/>
</dbReference>
<feature type="region of interest" description="Disordered" evidence="4">
    <location>
        <begin position="131"/>
        <end position="191"/>
    </location>
</feature>
<sequence length="332" mass="37223">MSTDDTQQFCLRWHNYQSTLLSTLPQLLDGDDLTDELGPSHHPVIVLPGVEFTDLCALVTFMYSGEVNIFESQLASLLSMADVLHIRGLADFSTTTNIPSKQYKNKRPRLNDGQDFVSKLKTKPSLSESEVFTDWSAPVSNPEANSENTVQDLSKRLPPENDTNSSNANNNNNINNNNNHNNNNNNTTTLDGNVDFKRIEYGYKLENFGSESFINPEDSVAPTDLTQTGTSETVKPGKGNLAKTFTVCFICGKQLSNHYNLRVHMETHQNMQYACSACNHVSRSRDALRKHVSYRHPPPLSDGSTPAASQKKQQQQQQQPQPQQQQQQHMQP</sequence>
<proteinExistence type="predicted"/>
<dbReference type="InterPro" id="IPR000210">
    <property type="entry name" value="BTB/POZ_dom"/>
</dbReference>
<dbReference type="GO" id="GO:0008270">
    <property type="term" value="F:zinc ion binding"/>
    <property type="evidence" value="ECO:0007669"/>
    <property type="project" value="UniProtKB-KW"/>
</dbReference>
<keyword evidence="2" id="KW-0539">Nucleus</keyword>
<dbReference type="AlphaFoldDB" id="A0AAN9XYE3"/>
<dbReference type="PANTHER" id="PTHR23110:SF110">
    <property type="entry name" value="AGAP003189-PA"/>
    <property type="match status" value="1"/>
</dbReference>
<keyword evidence="3" id="KW-0479">Metal-binding</keyword>
<reference evidence="6 7" key="1">
    <citation type="submission" date="2024-03" db="EMBL/GenBank/DDBJ databases">
        <title>Adaptation during the transition from Ophiocordyceps entomopathogen to insect associate is accompanied by gene loss and intensified selection.</title>
        <authorList>
            <person name="Ward C.M."/>
            <person name="Onetto C.A."/>
            <person name="Borneman A.R."/>
        </authorList>
    </citation>
    <scope>NUCLEOTIDE SEQUENCE [LARGE SCALE GENOMIC DNA]</scope>
    <source>
        <strain evidence="6">AWRI1</strain>
        <tissue evidence="6">Single Adult Female</tissue>
    </source>
</reference>
<dbReference type="PROSITE" id="PS00028">
    <property type="entry name" value="ZINC_FINGER_C2H2_1"/>
    <property type="match status" value="1"/>
</dbReference>
<evidence type="ECO:0000256" key="1">
    <source>
        <dbReference type="ARBA" id="ARBA00004123"/>
    </source>
</evidence>
<evidence type="ECO:0000256" key="4">
    <source>
        <dbReference type="SAM" id="MobiDB-lite"/>
    </source>
</evidence>
<dbReference type="GO" id="GO:0006357">
    <property type="term" value="P:regulation of transcription by RNA polymerase II"/>
    <property type="evidence" value="ECO:0007669"/>
    <property type="project" value="TreeGrafter"/>
</dbReference>
<feature type="domain" description="C2H2-type" evidence="5">
    <location>
        <begin position="246"/>
        <end position="273"/>
    </location>
</feature>
<dbReference type="EMBL" id="JBBCAQ010000038">
    <property type="protein sequence ID" value="KAK7572099.1"/>
    <property type="molecule type" value="Genomic_DNA"/>
</dbReference>
<dbReference type="Gene3D" id="3.30.160.60">
    <property type="entry name" value="Classic Zinc Finger"/>
    <property type="match status" value="1"/>
</dbReference>
<comment type="caution">
    <text evidence="6">The sequence shown here is derived from an EMBL/GenBank/DDBJ whole genome shotgun (WGS) entry which is preliminary data.</text>
</comment>
<dbReference type="GO" id="GO:0048513">
    <property type="term" value="P:animal organ development"/>
    <property type="evidence" value="ECO:0007669"/>
    <property type="project" value="UniProtKB-ARBA"/>
</dbReference>
<protein>
    <recommendedName>
        <fullName evidence="5">C2H2-type domain-containing protein</fullName>
    </recommendedName>
</protein>
<comment type="subcellular location">
    <subcellularLocation>
        <location evidence="1">Nucleus</location>
    </subcellularLocation>
</comment>
<dbReference type="PROSITE" id="PS50157">
    <property type="entry name" value="ZINC_FINGER_C2H2_2"/>
    <property type="match status" value="1"/>
</dbReference>
<gene>
    <name evidence="6" type="ORF">V9T40_014571</name>
</gene>
<feature type="region of interest" description="Disordered" evidence="4">
    <location>
        <begin position="292"/>
        <end position="332"/>
    </location>
</feature>
<accession>A0AAN9XYE3</accession>
<keyword evidence="3" id="KW-0863">Zinc-finger</keyword>
<evidence type="ECO:0000313" key="6">
    <source>
        <dbReference type="EMBL" id="KAK7572099.1"/>
    </source>
</evidence>
<dbReference type="GO" id="GO:0048666">
    <property type="term" value="P:neuron development"/>
    <property type="evidence" value="ECO:0007669"/>
    <property type="project" value="UniProtKB-ARBA"/>
</dbReference>
<keyword evidence="3" id="KW-0862">Zinc</keyword>
<feature type="compositionally biased region" description="Polar residues" evidence="4">
    <location>
        <begin position="138"/>
        <end position="152"/>
    </location>
</feature>
<evidence type="ECO:0000256" key="2">
    <source>
        <dbReference type="ARBA" id="ARBA00023242"/>
    </source>
</evidence>
<feature type="compositionally biased region" description="Low complexity" evidence="4">
    <location>
        <begin position="310"/>
        <end position="332"/>
    </location>
</feature>
<organism evidence="6 7">
    <name type="scientific">Parthenolecanium corni</name>
    <dbReference type="NCBI Taxonomy" id="536013"/>
    <lineage>
        <taxon>Eukaryota</taxon>
        <taxon>Metazoa</taxon>
        <taxon>Ecdysozoa</taxon>
        <taxon>Arthropoda</taxon>
        <taxon>Hexapoda</taxon>
        <taxon>Insecta</taxon>
        <taxon>Pterygota</taxon>
        <taxon>Neoptera</taxon>
        <taxon>Paraneoptera</taxon>
        <taxon>Hemiptera</taxon>
        <taxon>Sternorrhyncha</taxon>
        <taxon>Coccoidea</taxon>
        <taxon>Coccidae</taxon>
        <taxon>Parthenolecanium</taxon>
    </lineage>
</organism>
<dbReference type="SUPFAM" id="SSF57667">
    <property type="entry name" value="beta-beta-alpha zinc fingers"/>
    <property type="match status" value="1"/>
</dbReference>
<dbReference type="Pfam" id="PF00651">
    <property type="entry name" value="BTB"/>
    <property type="match status" value="1"/>
</dbReference>
<feature type="region of interest" description="Disordered" evidence="4">
    <location>
        <begin position="214"/>
        <end position="234"/>
    </location>
</feature>
<evidence type="ECO:0000313" key="7">
    <source>
        <dbReference type="Proteomes" id="UP001367676"/>
    </source>
</evidence>
<name>A0AAN9XYE3_9HEMI</name>
<dbReference type="InterPro" id="IPR011333">
    <property type="entry name" value="SKP1/BTB/POZ_sf"/>
</dbReference>
<dbReference type="GO" id="GO:0005634">
    <property type="term" value="C:nucleus"/>
    <property type="evidence" value="ECO:0007669"/>
    <property type="project" value="UniProtKB-SubCell"/>
</dbReference>
<dbReference type="InterPro" id="IPR036236">
    <property type="entry name" value="Znf_C2H2_sf"/>
</dbReference>
<keyword evidence="7" id="KW-1185">Reference proteome</keyword>
<dbReference type="InterPro" id="IPR013087">
    <property type="entry name" value="Znf_C2H2_type"/>
</dbReference>
<dbReference type="PANTHER" id="PTHR23110">
    <property type="entry name" value="BTB DOMAIN TRANSCRIPTION FACTOR"/>
    <property type="match status" value="1"/>
</dbReference>
<dbReference type="SUPFAM" id="SSF54695">
    <property type="entry name" value="POZ domain"/>
    <property type="match status" value="1"/>
</dbReference>
<dbReference type="Pfam" id="PF00096">
    <property type="entry name" value="zf-C2H2"/>
    <property type="match status" value="1"/>
</dbReference>
<dbReference type="GO" id="GO:0003006">
    <property type="term" value="P:developmental process involved in reproduction"/>
    <property type="evidence" value="ECO:0007669"/>
    <property type="project" value="UniProtKB-ARBA"/>
</dbReference>
<dbReference type="Proteomes" id="UP001367676">
    <property type="component" value="Unassembled WGS sequence"/>
</dbReference>
<feature type="compositionally biased region" description="Low complexity" evidence="4">
    <location>
        <begin position="161"/>
        <end position="189"/>
    </location>
</feature>
<dbReference type="Gene3D" id="3.30.710.10">
    <property type="entry name" value="Potassium Channel Kv1.1, Chain A"/>
    <property type="match status" value="1"/>
</dbReference>
<feature type="compositionally biased region" description="Polar residues" evidence="4">
    <location>
        <begin position="224"/>
        <end position="233"/>
    </location>
</feature>
<dbReference type="SMART" id="SM00355">
    <property type="entry name" value="ZnF_C2H2"/>
    <property type="match status" value="2"/>
</dbReference>
<evidence type="ECO:0000259" key="5">
    <source>
        <dbReference type="PROSITE" id="PS50157"/>
    </source>
</evidence>
<evidence type="ECO:0000256" key="3">
    <source>
        <dbReference type="PROSITE-ProRule" id="PRU00042"/>
    </source>
</evidence>